<evidence type="ECO:0000313" key="5">
    <source>
        <dbReference type="Proteomes" id="UP000053039"/>
    </source>
</evidence>
<dbReference type="InterPro" id="IPR001789">
    <property type="entry name" value="Sig_transdc_resp-reg_receiver"/>
</dbReference>
<accession>A0A101NAC5</accession>
<dbReference type="InterPro" id="IPR011006">
    <property type="entry name" value="CheY-like_superfamily"/>
</dbReference>
<keyword evidence="1 2" id="KW-0597">Phosphoprotein</keyword>
<gene>
    <name evidence="4" type="ORF">AQI94_06305</name>
</gene>
<dbReference type="RefSeq" id="WP_031060535.1">
    <property type="nucleotide sequence ID" value="NZ_JBEYZI010000154.1"/>
</dbReference>
<dbReference type="PANTHER" id="PTHR44591">
    <property type="entry name" value="STRESS RESPONSE REGULATOR PROTEIN 1"/>
    <property type="match status" value="1"/>
</dbReference>
<comment type="caution">
    <text evidence="4">The sequence shown here is derived from an EMBL/GenBank/DDBJ whole genome shotgun (WGS) entry which is preliminary data.</text>
</comment>
<reference evidence="4 5" key="1">
    <citation type="submission" date="2015-10" db="EMBL/GenBank/DDBJ databases">
        <title>Draft genome sequence of Streptomyces pseudovenezuelae DSM 40212, type strain for the species Streptomyces pseudovenezuelae.</title>
        <authorList>
            <person name="Ruckert C."/>
            <person name="Winkler A."/>
            <person name="Kalinowski J."/>
            <person name="Kampfer P."/>
            <person name="Glaeser S."/>
        </authorList>
    </citation>
    <scope>NUCLEOTIDE SEQUENCE [LARGE SCALE GENOMIC DNA]</scope>
    <source>
        <strain evidence="4 5">DSM 40212</strain>
    </source>
</reference>
<proteinExistence type="predicted"/>
<evidence type="ECO:0000256" key="2">
    <source>
        <dbReference type="PROSITE-ProRule" id="PRU00169"/>
    </source>
</evidence>
<dbReference type="PANTHER" id="PTHR44591:SF3">
    <property type="entry name" value="RESPONSE REGULATORY DOMAIN-CONTAINING PROTEIN"/>
    <property type="match status" value="1"/>
</dbReference>
<name>A0A101NAC5_9ACTN</name>
<dbReference type="AlphaFoldDB" id="A0A101NAC5"/>
<evidence type="ECO:0000313" key="4">
    <source>
        <dbReference type="EMBL" id="KUM89530.1"/>
    </source>
</evidence>
<protein>
    <recommendedName>
        <fullName evidence="3">Response regulatory domain-containing protein</fullName>
    </recommendedName>
</protein>
<dbReference type="PROSITE" id="PS50110">
    <property type="entry name" value="RESPONSE_REGULATORY"/>
    <property type="match status" value="1"/>
</dbReference>
<sequence length="124" mass="13051">MSMRCLLVDDSIRFLEAARSLLERDGIPVVGVALSGTEALARAAALTPDIVLVDLDLDGESGFDVAVELARSVSCVIILISTHSREDLEELIAGSPARGFLPKSALSARAIRELLDCDGQASAT</sequence>
<organism evidence="4 5">
    <name type="scientific">Streptomyces pseudovenezuelae</name>
    <dbReference type="NCBI Taxonomy" id="67350"/>
    <lineage>
        <taxon>Bacteria</taxon>
        <taxon>Bacillati</taxon>
        <taxon>Actinomycetota</taxon>
        <taxon>Actinomycetes</taxon>
        <taxon>Kitasatosporales</taxon>
        <taxon>Streptomycetaceae</taxon>
        <taxon>Streptomyces</taxon>
        <taxon>Streptomyces aurantiacus group</taxon>
    </lineage>
</organism>
<dbReference type="GO" id="GO:0000160">
    <property type="term" value="P:phosphorelay signal transduction system"/>
    <property type="evidence" value="ECO:0007669"/>
    <property type="project" value="InterPro"/>
</dbReference>
<dbReference type="SMART" id="SM00448">
    <property type="entry name" value="REC"/>
    <property type="match status" value="1"/>
</dbReference>
<dbReference type="Pfam" id="PF00072">
    <property type="entry name" value="Response_reg"/>
    <property type="match status" value="1"/>
</dbReference>
<dbReference type="InterPro" id="IPR050595">
    <property type="entry name" value="Bact_response_regulator"/>
</dbReference>
<dbReference type="EMBL" id="LMWM01000007">
    <property type="protein sequence ID" value="KUM89530.1"/>
    <property type="molecule type" value="Genomic_DNA"/>
</dbReference>
<feature type="domain" description="Response regulatory" evidence="3">
    <location>
        <begin position="4"/>
        <end position="118"/>
    </location>
</feature>
<evidence type="ECO:0000259" key="3">
    <source>
        <dbReference type="PROSITE" id="PS50110"/>
    </source>
</evidence>
<dbReference type="SUPFAM" id="SSF52172">
    <property type="entry name" value="CheY-like"/>
    <property type="match status" value="1"/>
</dbReference>
<evidence type="ECO:0000256" key="1">
    <source>
        <dbReference type="ARBA" id="ARBA00022553"/>
    </source>
</evidence>
<dbReference type="Gene3D" id="3.40.50.2300">
    <property type="match status" value="1"/>
</dbReference>
<dbReference type="CDD" id="cd00156">
    <property type="entry name" value="REC"/>
    <property type="match status" value="1"/>
</dbReference>
<dbReference type="Proteomes" id="UP000053039">
    <property type="component" value="Unassembled WGS sequence"/>
</dbReference>
<dbReference type="OrthoDB" id="7352332at2"/>
<feature type="modified residue" description="4-aspartylphosphate" evidence="2">
    <location>
        <position position="54"/>
    </location>
</feature>